<proteinExistence type="predicted"/>
<gene>
    <name evidence="1" type="ordered locus">VS_1515</name>
</gene>
<protein>
    <submittedName>
        <fullName evidence="1">Uncharacterized protein</fullName>
    </submittedName>
</protein>
<name>B7VNV2_VIBA3</name>
<organism evidence="1 2">
    <name type="scientific">Vibrio atlanticus (strain LGP32)</name>
    <name type="common">Vibrio splendidus (strain Mel32)</name>
    <dbReference type="NCBI Taxonomy" id="575788"/>
    <lineage>
        <taxon>Bacteria</taxon>
        <taxon>Pseudomonadati</taxon>
        <taxon>Pseudomonadota</taxon>
        <taxon>Gammaproteobacteria</taxon>
        <taxon>Vibrionales</taxon>
        <taxon>Vibrionaceae</taxon>
        <taxon>Vibrio</taxon>
    </lineage>
</organism>
<sequence>MMQTTNKFSNTYSLVELALHLDLKLHLDFEASPENTKIEKEHLMCSFLTSSIFT</sequence>
<reference evidence="1 2" key="1">
    <citation type="submission" date="2009-02" db="EMBL/GenBank/DDBJ databases">
        <title>Vibrio splendidus str. LGP32 complete genome.</title>
        <authorList>
            <person name="Mazel D."/>
            <person name="Le Roux F."/>
        </authorList>
    </citation>
    <scope>NUCLEOTIDE SEQUENCE [LARGE SCALE GENOMIC DNA]</scope>
    <source>
        <strain evidence="1 2">LGP32</strain>
    </source>
</reference>
<dbReference type="EMBL" id="FM954972">
    <property type="protein sequence ID" value="CAV18684.1"/>
    <property type="molecule type" value="Genomic_DNA"/>
</dbReference>
<dbReference type="AlphaFoldDB" id="B7VNV2"/>
<dbReference type="STRING" id="575788.VS_1515"/>
<accession>B7VNV2</accession>
<evidence type="ECO:0000313" key="2">
    <source>
        <dbReference type="Proteomes" id="UP000009100"/>
    </source>
</evidence>
<evidence type="ECO:0000313" key="1">
    <source>
        <dbReference type="EMBL" id="CAV18684.1"/>
    </source>
</evidence>
<dbReference type="Proteomes" id="UP000009100">
    <property type="component" value="Chromosome 1"/>
</dbReference>
<dbReference type="KEGG" id="vsp:VS_1515"/>
<dbReference type="HOGENOM" id="CLU_3049290_0_0_6"/>